<evidence type="ECO:0000259" key="2">
    <source>
        <dbReference type="Pfam" id="PF12969"/>
    </source>
</evidence>
<name>A0A2H3KDB5_9FLAO</name>
<proteinExistence type="predicted"/>
<dbReference type="SUPFAM" id="SSF54001">
    <property type="entry name" value="Cysteine proteinases"/>
    <property type="match status" value="1"/>
</dbReference>
<dbReference type="InterPro" id="IPR002931">
    <property type="entry name" value="Transglutaminase-like"/>
</dbReference>
<sequence>MKNQLKFILLIFSAVVMGQEKSKIIFSNEVVTIKKDKELSIEKYVEEERKIGQSKNIKDYSVWIPYDNFREITDIKGATYDNERKKKSKLNGSYVGSFDAKQENIFHSDAKVKYFEMPNVEDGDIVDYSYIIKQKNPRLLSGFYFQNELKTQSAKIEIKVGEGINIGYTIYGNDKEKISFSQRKEADFDVYSWEMKDSPAFEEEAGMPNSSYHVPHLIYYIKDYELDGKKETLLGSTDLLYKWYYSLVKDINKTNQNDLKTKTLELIKGQKNDTEKAKAIFQWVQQNVHYVAFEYGMGGFIPRDAGETYKKLYGDCKDMANLLNEMLHYANLNSSLTWIGTRDKPYTYSEVPTPVVDNHMIASVVLDGKRIYLDATDKFCPFTYPSSMIQGKEALIGKSETEFIVEKVPLVLPKSNQILIKSQLQMEEDNLTGTVDADFIGYKKSDLLHTLSALNQKEVEVWKNMVVATNPKINLDILENQKNEYLEKPAKAKYTLKLEHASKKVGDKILLKALLFQPLAEATIDIENRKQSIEKEYLFEHEFDYQISLPKEYKIDFLPESSKEDSTLGGFEISYKVVNNSLQIKQKVYTKGLMIAPKDFENWNNFIKKLNKQYNQSIIFIK</sequence>
<dbReference type="Pfam" id="PF12969">
    <property type="entry name" value="DUF3857"/>
    <property type="match status" value="1"/>
</dbReference>
<dbReference type="RefSeq" id="WP_097553661.1">
    <property type="nucleotide sequence ID" value="NZ_PCMW01000026.1"/>
</dbReference>
<evidence type="ECO:0008006" key="5">
    <source>
        <dbReference type="Google" id="ProtNLM"/>
    </source>
</evidence>
<dbReference type="Gene3D" id="2.60.120.1130">
    <property type="match status" value="1"/>
</dbReference>
<feature type="domain" description="Transglutaminase-like" evidence="1">
    <location>
        <begin position="265"/>
        <end position="368"/>
    </location>
</feature>
<dbReference type="Gene3D" id="3.10.620.30">
    <property type="match status" value="1"/>
</dbReference>
<evidence type="ECO:0000259" key="1">
    <source>
        <dbReference type="Pfam" id="PF01841"/>
    </source>
</evidence>
<dbReference type="Gene3D" id="2.60.40.3140">
    <property type="match status" value="1"/>
</dbReference>
<dbReference type="AlphaFoldDB" id="A0A2H3KDB5"/>
<dbReference type="EMBL" id="PCMW01000026">
    <property type="protein sequence ID" value="PDS25628.1"/>
    <property type="molecule type" value="Genomic_DNA"/>
</dbReference>
<dbReference type="Proteomes" id="UP000220828">
    <property type="component" value="Unassembled WGS sequence"/>
</dbReference>
<dbReference type="OrthoDB" id="8595007at2"/>
<gene>
    <name evidence="3" type="ORF">B0A77_04305</name>
</gene>
<dbReference type="Pfam" id="PF01841">
    <property type="entry name" value="Transglut_core"/>
    <property type="match status" value="1"/>
</dbReference>
<evidence type="ECO:0000313" key="3">
    <source>
        <dbReference type="EMBL" id="PDS25628.1"/>
    </source>
</evidence>
<comment type="caution">
    <text evidence="3">The sequence shown here is derived from an EMBL/GenBank/DDBJ whole genome shotgun (WGS) entry which is preliminary data.</text>
</comment>
<protein>
    <recommendedName>
        <fullName evidence="5">DUF3857 domain-containing protein</fullName>
    </recommendedName>
</protein>
<dbReference type="InterPro" id="IPR038765">
    <property type="entry name" value="Papain-like_cys_pep_sf"/>
</dbReference>
<organism evidence="3 4">
    <name type="scientific">Flavobacterium branchiophilum</name>
    <dbReference type="NCBI Taxonomy" id="55197"/>
    <lineage>
        <taxon>Bacteria</taxon>
        <taxon>Pseudomonadati</taxon>
        <taxon>Bacteroidota</taxon>
        <taxon>Flavobacteriia</taxon>
        <taxon>Flavobacteriales</taxon>
        <taxon>Flavobacteriaceae</taxon>
        <taxon>Flavobacterium</taxon>
    </lineage>
</organism>
<reference evidence="3 4" key="1">
    <citation type="submission" date="2017-09" db="EMBL/GenBank/DDBJ databases">
        <title>Whole genomes of Flavobacteriaceae.</title>
        <authorList>
            <person name="Stine C."/>
            <person name="Li C."/>
            <person name="Tadesse D."/>
        </authorList>
    </citation>
    <scope>NUCLEOTIDE SEQUENCE [LARGE SCALE GENOMIC DNA]</scope>
    <source>
        <strain evidence="3 4">ATCC 35036</strain>
    </source>
</reference>
<feature type="domain" description="DUF3857" evidence="2">
    <location>
        <begin position="42"/>
        <end position="201"/>
    </location>
</feature>
<dbReference type="InterPro" id="IPR024618">
    <property type="entry name" value="DUF3857"/>
</dbReference>
<accession>A0A2H3KDB5</accession>
<evidence type="ECO:0000313" key="4">
    <source>
        <dbReference type="Proteomes" id="UP000220828"/>
    </source>
</evidence>